<dbReference type="Gene3D" id="1.20.58.130">
    <property type="match status" value="1"/>
</dbReference>
<gene>
    <name evidence="1" type="ORF">AB0K40_18170</name>
</gene>
<sequence>MDVQTEILGLKLRVEALEACMIADTDRTATVSIITALRTDIAELRADVAEDFAAWGDEVAGVRCQLNDYLKTSHSDLVRALDSLRCEMIDLGIRLDRLLENGES</sequence>
<keyword evidence="2" id="KW-1185">Reference proteome</keyword>
<evidence type="ECO:0000313" key="1">
    <source>
        <dbReference type="EMBL" id="MEV4287436.1"/>
    </source>
</evidence>
<accession>A0ABV3H4I4</accession>
<comment type="caution">
    <text evidence="1">The sequence shown here is derived from an EMBL/GenBank/DDBJ whole genome shotgun (WGS) entry which is preliminary data.</text>
</comment>
<evidence type="ECO:0000313" key="2">
    <source>
        <dbReference type="Proteomes" id="UP001552427"/>
    </source>
</evidence>
<organism evidence="1 2">
    <name type="scientific">Nonomuraea bangladeshensis</name>
    <dbReference type="NCBI Taxonomy" id="404385"/>
    <lineage>
        <taxon>Bacteria</taxon>
        <taxon>Bacillati</taxon>
        <taxon>Actinomycetota</taxon>
        <taxon>Actinomycetes</taxon>
        <taxon>Streptosporangiales</taxon>
        <taxon>Streptosporangiaceae</taxon>
        <taxon>Nonomuraea</taxon>
    </lineage>
</organism>
<protein>
    <submittedName>
        <fullName evidence="1">Uncharacterized protein</fullName>
    </submittedName>
</protein>
<proteinExistence type="predicted"/>
<dbReference type="Proteomes" id="UP001552427">
    <property type="component" value="Unassembled WGS sequence"/>
</dbReference>
<dbReference type="RefSeq" id="WP_344205020.1">
    <property type="nucleotide sequence ID" value="NZ_BAAAMV010000001.1"/>
</dbReference>
<dbReference type="EMBL" id="JBFARM010000005">
    <property type="protein sequence ID" value="MEV4287436.1"/>
    <property type="molecule type" value="Genomic_DNA"/>
</dbReference>
<name>A0ABV3H4I4_9ACTN</name>
<reference evidence="1 2" key="1">
    <citation type="submission" date="2024-06" db="EMBL/GenBank/DDBJ databases">
        <title>The Natural Products Discovery Center: Release of the First 8490 Sequenced Strains for Exploring Actinobacteria Biosynthetic Diversity.</title>
        <authorList>
            <person name="Kalkreuter E."/>
            <person name="Kautsar S.A."/>
            <person name="Yang D."/>
            <person name="Bader C.D."/>
            <person name="Teijaro C.N."/>
            <person name="Fluegel L."/>
            <person name="Davis C.M."/>
            <person name="Simpson J.R."/>
            <person name="Lauterbach L."/>
            <person name="Steele A.D."/>
            <person name="Gui C."/>
            <person name="Meng S."/>
            <person name="Li G."/>
            <person name="Viehrig K."/>
            <person name="Ye F."/>
            <person name="Su P."/>
            <person name="Kiefer A.F."/>
            <person name="Nichols A."/>
            <person name="Cepeda A.J."/>
            <person name="Yan W."/>
            <person name="Fan B."/>
            <person name="Jiang Y."/>
            <person name="Adhikari A."/>
            <person name="Zheng C.-J."/>
            <person name="Schuster L."/>
            <person name="Cowan T.M."/>
            <person name="Smanski M.J."/>
            <person name="Chevrette M.G."/>
            <person name="De Carvalho L.P.S."/>
            <person name="Shen B."/>
        </authorList>
    </citation>
    <scope>NUCLEOTIDE SEQUENCE [LARGE SCALE GENOMIC DNA]</scope>
    <source>
        <strain evidence="1 2">NPDC049574</strain>
    </source>
</reference>